<dbReference type="PRINTS" id="PR00320">
    <property type="entry name" value="GPROTEINBRPT"/>
</dbReference>
<dbReference type="SUPFAM" id="SSF50978">
    <property type="entry name" value="WD40 repeat-like"/>
    <property type="match status" value="1"/>
</dbReference>
<protein>
    <submittedName>
        <fullName evidence="5">Uncharacterized protein</fullName>
    </submittedName>
</protein>
<proteinExistence type="predicted"/>
<name>A0A8J4RWT5_9ROSI</name>
<gene>
    <name evidence="5" type="ORF">CMV_000577</name>
</gene>
<dbReference type="InterPro" id="IPR001680">
    <property type="entry name" value="WD40_rpt"/>
</dbReference>
<feature type="region of interest" description="Disordered" evidence="4">
    <location>
        <begin position="629"/>
        <end position="650"/>
    </location>
</feature>
<reference evidence="5" key="1">
    <citation type="submission" date="2020-03" db="EMBL/GenBank/DDBJ databases">
        <title>Castanea mollissima Vanexum genome sequencing.</title>
        <authorList>
            <person name="Staton M."/>
        </authorList>
    </citation>
    <scope>NUCLEOTIDE SEQUENCE</scope>
    <source>
        <tissue evidence="5">Leaf</tissue>
    </source>
</reference>
<keyword evidence="1 3" id="KW-0853">WD repeat</keyword>
<dbReference type="InterPro" id="IPR020472">
    <property type="entry name" value="WD40_PAC1"/>
</dbReference>
<dbReference type="InterPro" id="IPR015943">
    <property type="entry name" value="WD40/YVTN_repeat-like_dom_sf"/>
</dbReference>
<dbReference type="Pfam" id="PF00400">
    <property type="entry name" value="WD40"/>
    <property type="match status" value="4"/>
</dbReference>
<feature type="repeat" description="WD" evidence="3">
    <location>
        <begin position="370"/>
        <end position="410"/>
    </location>
</feature>
<feature type="repeat" description="WD" evidence="3">
    <location>
        <begin position="266"/>
        <end position="307"/>
    </location>
</feature>
<dbReference type="PROSITE" id="PS50082">
    <property type="entry name" value="WD_REPEATS_2"/>
    <property type="match status" value="4"/>
</dbReference>
<dbReference type="InterPro" id="IPR040324">
    <property type="entry name" value="WDR44/Dgr2"/>
</dbReference>
<dbReference type="PROSITE" id="PS50294">
    <property type="entry name" value="WD_REPEATS_REGION"/>
    <property type="match status" value="3"/>
</dbReference>
<evidence type="ECO:0000256" key="1">
    <source>
        <dbReference type="ARBA" id="ARBA00022574"/>
    </source>
</evidence>
<accession>A0A8J4RWT5</accession>
<keyword evidence="6" id="KW-1185">Reference proteome</keyword>
<evidence type="ECO:0000256" key="2">
    <source>
        <dbReference type="ARBA" id="ARBA00022737"/>
    </source>
</evidence>
<dbReference type="PANTHER" id="PTHR14221:SF5">
    <property type="entry name" value="TRANSDUCIN_WD40 REPEAT-LIKE SUPERFAMILY PROTEIN"/>
    <property type="match status" value="1"/>
</dbReference>
<dbReference type="InterPro" id="IPR036322">
    <property type="entry name" value="WD40_repeat_dom_sf"/>
</dbReference>
<feature type="repeat" description="WD" evidence="3">
    <location>
        <begin position="556"/>
        <end position="586"/>
    </location>
</feature>
<dbReference type="EMBL" id="JRKL02000033">
    <property type="protein sequence ID" value="KAF3976219.1"/>
    <property type="molecule type" value="Genomic_DNA"/>
</dbReference>
<evidence type="ECO:0000313" key="6">
    <source>
        <dbReference type="Proteomes" id="UP000737018"/>
    </source>
</evidence>
<comment type="caution">
    <text evidence="5">The sequence shown here is derived from an EMBL/GenBank/DDBJ whole genome shotgun (WGS) entry which is preliminary data.</text>
</comment>
<sequence>MMGSYSEEEEDQFFDSREEISSVSDLGSDCSEDCSSSNGHFDSVLNRFCNEIWIKSPESVHDRRSRFLKWMDLSLDLNLAMREEDGSCDKIEMAIDRIMESSGAVLRTQGFEEGFSLSTLSDEVPESLENGASEDNFVCKIKNLDDGTEFVVDELGQDGKHSRLREVGSNQSISFQEFHRNFGPSPLVHHHLRREIDEARYLVDAKKKVRRGWLRSLGAAACIVDTAALQTSDLKSALGTGMRRVRVHPYSKRYKELSSLYVCQEFVAHEGPILTMKFSHDGRYLASAGKDGIVRVWKVIEEESSDTLENLEIDPSCVYFTVNHLSKLSPLDVDKGKSGKMKKLRKSSDSVCAILPTKVFRIWEKPLHEFQGHSGDILDLSWSMEGFLLSSSVDKTVRLWQVGCDRCLRVFSHNNYVTCVNFNPVDGNYFISGSIDGKVRIWEIVGCKVVDYIDTREIVTAVCYRPDGKGGIVGTMTGNCRFYDIIDNHLQLDAQICLQGKRKSPGKRITGFQFSQSDANKVMVTSADSVVRILMGVDVICKFKGLKNAGSQMPASFTLDGKHIVSASDDSNVHIWNYASQDKVSSRTKTVWSSESFLSHNASIAIPWCGMQALSETLLPPTLSADVQGTSVKTGSKHRNFDENSDQKMPLSSPDCFSLSRGFLSESLPKGSATWPEEKLSDSSPIAIPPLICKSEYKILKNACQSLFSSPQMWGLVIVTAGWDGRIRTYHNYGLPVHI</sequence>
<dbReference type="AlphaFoldDB" id="A0A8J4RWT5"/>
<keyword evidence="2" id="KW-0677">Repeat</keyword>
<organism evidence="5 6">
    <name type="scientific">Castanea mollissima</name>
    <name type="common">Chinese chestnut</name>
    <dbReference type="NCBI Taxonomy" id="60419"/>
    <lineage>
        <taxon>Eukaryota</taxon>
        <taxon>Viridiplantae</taxon>
        <taxon>Streptophyta</taxon>
        <taxon>Embryophyta</taxon>
        <taxon>Tracheophyta</taxon>
        <taxon>Spermatophyta</taxon>
        <taxon>Magnoliopsida</taxon>
        <taxon>eudicotyledons</taxon>
        <taxon>Gunneridae</taxon>
        <taxon>Pentapetalae</taxon>
        <taxon>rosids</taxon>
        <taxon>fabids</taxon>
        <taxon>Fagales</taxon>
        <taxon>Fagaceae</taxon>
        <taxon>Castanea</taxon>
    </lineage>
</organism>
<dbReference type="SMART" id="SM00320">
    <property type="entry name" value="WD40"/>
    <property type="match status" value="7"/>
</dbReference>
<dbReference type="OrthoDB" id="408728at2759"/>
<dbReference type="PANTHER" id="PTHR14221">
    <property type="entry name" value="WD REPEAT DOMAIN 44"/>
    <property type="match status" value="1"/>
</dbReference>
<evidence type="ECO:0000313" key="5">
    <source>
        <dbReference type="EMBL" id="KAF3976219.1"/>
    </source>
</evidence>
<evidence type="ECO:0000256" key="4">
    <source>
        <dbReference type="SAM" id="MobiDB-lite"/>
    </source>
</evidence>
<evidence type="ECO:0000256" key="3">
    <source>
        <dbReference type="PROSITE-ProRule" id="PRU00221"/>
    </source>
</evidence>
<dbReference type="Proteomes" id="UP000737018">
    <property type="component" value="Unassembled WGS sequence"/>
</dbReference>
<dbReference type="Gene3D" id="2.130.10.10">
    <property type="entry name" value="YVTN repeat-like/Quinoprotein amine dehydrogenase"/>
    <property type="match status" value="2"/>
</dbReference>
<feature type="repeat" description="WD" evidence="3">
    <location>
        <begin position="410"/>
        <end position="444"/>
    </location>
</feature>